<keyword evidence="4" id="KW-1185">Reference proteome</keyword>
<reference evidence="3" key="2">
    <citation type="submission" date="2023-05" db="EMBL/GenBank/DDBJ databases">
        <authorList>
            <consortium name="Lawrence Berkeley National Laboratory"/>
            <person name="Steindorff A."/>
            <person name="Hensen N."/>
            <person name="Bonometti L."/>
            <person name="Westerberg I."/>
            <person name="Brannstrom I.O."/>
            <person name="Guillou S."/>
            <person name="Cros-Aarteil S."/>
            <person name="Calhoun S."/>
            <person name="Haridas S."/>
            <person name="Kuo A."/>
            <person name="Mondo S."/>
            <person name="Pangilinan J."/>
            <person name="Riley R."/>
            <person name="Labutti K."/>
            <person name="Andreopoulos B."/>
            <person name="Lipzen A."/>
            <person name="Chen C."/>
            <person name="Yanf M."/>
            <person name="Daum C."/>
            <person name="Ng V."/>
            <person name="Clum A."/>
            <person name="Ohm R."/>
            <person name="Martin F."/>
            <person name="Silar P."/>
            <person name="Natvig D."/>
            <person name="Lalanne C."/>
            <person name="Gautier V."/>
            <person name="Ament-Velasquez S.L."/>
            <person name="Kruys A."/>
            <person name="Hutchinson M.I."/>
            <person name="Powell A.J."/>
            <person name="Barry K."/>
            <person name="Miller A.N."/>
            <person name="Grigoriev I.V."/>
            <person name="Debuchy R."/>
            <person name="Gladieux P."/>
            <person name="Thoren M.H."/>
            <person name="Johannesson H."/>
        </authorList>
    </citation>
    <scope>NUCLEOTIDE SEQUENCE</scope>
    <source>
        <strain evidence="3">PSN293</strain>
    </source>
</reference>
<dbReference type="InterPro" id="IPR055080">
    <property type="entry name" value="Gal80p-like_C"/>
</dbReference>
<dbReference type="Pfam" id="PF01408">
    <property type="entry name" value="GFO_IDH_MocA"/>
    <property type="match status" value="1"/>
</dbReference>
<dbReference type="PANTHER" id="PTHR43708:SF1">
    <property type="entry name" value="GALACTOSE_LACTOSE METABOLISM REGULATORY PROTEIN GAL80"/>
    <property type="match status" value="1"/>
</dbReference>
<feature type="domain" description="Gal80p-like C-terminal" evidence="2">
    <location>
        <begin position="143"/>
        <end position="295"/>
    </location>
</feature>
<dbReference type="GO" id="GO:0000166">
    <property type="term" value="F:nucleotide binding"/>
    <property type="evidence" value="ECO:0007669"/>
    <property type="project" value="InterPro"/>
</dbReference>
<name>A0AAN7B529_9PEZI</name>
<dbReference type="Gene3D" id="3.40.50.720">
    <property type="entry name" value="NAD(P)-binding Rossmann-like Domain"/>
    <property type="match status" value="1"/>
</dbReference>
<evidence type="ECO:0000313" key="4">
    <source>
        <dbReference type="Proteomes" id="UP001301769"/>
    </source>
</evidence>
<feature type="domain" description="Gfo/Idh/MocA-like oxidoreductase N-terminal" evidence="1">
    <location>
        <begin position="5"/>
        <end position="129"/>
    </location>
</feature>
<dbReference type="InterPro" id="IPR036291">
    <property type="entry name" value="NAD(P)-bd_dom_sf"/>
</dbReference>
<dbReference type="Proteomes" id="UP001301769">
    <property type="component" value="Unassembled WGS sequence"/>
</dbReference>
<protein>
    <submittedName>
        <fullName evidence="3">Galactose/lactose metabolism regulatory protein-like protein</fullName>
    </submittedName>
</protein>
<dbReference type="AlphaFoldDB" id="A0AAN7B529"/>
<evidence type="ECO:0000259" key="2">
    <source>
        <dbReference type="Pfam" id="PF22685"/>
    </source>
</evidence>
<sequence length="381" mass="41650">MAPVRVALIGLSASAKTSWASGAHLPYLLSSRGQSKYQITALLNSSVEAAEASRATYNLSDKVRLYGDPAALAQDAEVDLVVCNTRVDKHFETIYPSVLAGKAVYSEWPLAANAEEAKKLVEAAKQNGGIEKTMVGVQGRLAPISLKVKEIIGSGKIGKVLSSELKFYGGSDNRDTLPEGLSYFYDRKVGGNIYTIGFAHSFDLVQSVLGEAVSLKGHFQLQRPEGKVFSPVTKEALPSVQSDVPDLIITTATLPESPTVQKNATLLVNFRRGQSFPGEPIFVWTINGEKGEIRIVSQDSWAVWVLPGNPKKPTIEVHDFASGTVEELGWEYPDWHEELPTPARNVASLYEAFADGKGYPTFEDALKRHEQLEEMIKDWTP</sequence>
<dbReference type="Pfam" id="PF22685">
    <property type="entry name" value="Gal80p_C-like"/>
    <property type="match status" value="1"/>
</dbReference>
<organism evidence="3 4">
    <name type="scientific">Rhypophila decipiens</name>
    <dbReference type="NCBI Taxonomy" id="261697"/>
    <lineage>
        <taxon>Eukaryota</taxon>
        <taxon>Fungi</taxon>
        <taxon>Dikarya</taxon>
        <taxon>Ascomycota</taxon>
        <taxon>Pezizomycotina</taxon>
        <taxon>Sordariomycetes</taxon>
        <taxon>Sordariomycetidae</taxon>
        <taxon>Sordariales</taxon>
        <taxon>Naviculisporaceae</taxon>
        <taxon>Rhypophila</taxon>
    </lineage>
</organism>
<proteinExistence type="predicted"/>
<dbReference type="SUPFAM" id="SSF55347">
    <property type="entry name" value="Glyceraldehyde-3-phosphate dehydrogenase-like, C-terminal domain"/>
    <property type="match status" value="1"/>
</dbReference>
<dbReference type="InterPro" id="IPR051317">
    <property type="entry name" value="Gfo/Idh/MocA_oxidoreduct"/>
</dbReference>
<comment type="caution">
    <text evidence="3">The sequence shown here is derived from an EMBL/GenBank/DDBJ whole genome shotgun (WGS) entry which is preliminary data.</text>
</comment>
<dbReference type="SUPFAM" id="SSF51735">
    <property type="entry name" value="NAD(P)-binding Rossmann-fold domains"/>
    <property type="match status" value="1"/>
</dbReference>
<evidence type="ECO:0000313" key="3">
    <source>
        <dbReference type="EMBL" id="KAK4210322.1"/>
    </source>
</evidence>
<dbReference type="PANTHER" id="PTHR43708">
    <property type="entry name" value="CONSERVED EXPRESSED OXIDOREDUCTASE (EUROFUNG)"/>
    <property type="match status" value="1"/>
</dbReference>
<accession>A0AAN7B529</accession>
<dbReference type="InterPro" id="IPR000683">
    <property type="entry name" value="Gfo/Idh/MocA-like_OxRdtase_N"/>
</dbReference>
<dbReference type="EMBL" id="MU858177">
    <property type="protein sequence ID" value="KAK4210322.1"/>
    <property type="molecule type" value="Genomic_DNA"/>
</dbReference>
<dbReference type="Gene3D" id="3.30.360.10">
    <property type="entry name" value="Dihydrodipicolinate Reductase, domain 2"/>
    <property type="match status" value="1"/>
</dbReference>
<evidence type="ECO:0000259" key="1">
    <source>
        <dbReference type="Pfam" id="PF01408"/>
    </source>
</evidence>
<reference evidence="3" key="1">
    <citation type="journal article" date="2023" name="Mol. Phylogenet. Evol.">
        <title>Genome-scale phylogeny and comparative genomics of the fungal order Sordariales.</title>
        <authorList>
            <person name="Hensen N."/>
            <person name="Bonometti L."/>
            <person name="Westerberg I."/>
            <person name="Brannstrom I.O."/>
            <person name="Guillou S."/>
            <person name="Cros-Aarteil S."/>
            <person name="Calhoun S."/>
            <person name="Haridas S."/>
            <person name="Kuo A."/>
            <person name="Mondo S."/>
            <person name="Pangilinan J."/>
            <person name="Riley R."/>
            <person name="LaButti K."/>
            <person name="Andreopoulos B."/>
            <person name="Lipzen A."/>
            <person name="Chen C."/>
            <person name="Yan M."/>
            <person name="Daum C."/>
            <person name="Ng V."/>
            <person name="Clum A."/>
            <person name="Steindorff A."/>
            <person name="Ohm R.A."/>
            <person name="Martin F."/>
            <person name="Silar P."/>
            <person name="Natvig D.O."/>
            <person name="Lalanne C."/>
            <person name="Gautier V."/>
            <person name="Ament-Velasquez S.L."/>
            <person name="Kruys A."/>
            <person name="Hutchinson M.I."/>
            <person name="Powell A.J."/>
            <person name="Barry K."/>
            <person name="Miller A.N."/>
            <person name="Grigoriev I.V."/>
            <person name="Debuchy R."/>
            <person name="Gladieux P."/>
            <person name="Hiltunen Thoren M."/>
            <person name="Johannesson H."/>
        </authorList>
    </citation>
    <scope>NUCLEOTIDE SEQUENCE</scope>
    <source>
        <strain evidence="3">PSN293</strain>
    </source>
</reference>
<gene>
    <name evidence="3" type="ORF">QBC37DRAFT_292687</name>
</gene>